<organism evidence="1 2">
    <name type="scientific">Allofranklinella schreckenbergeri</name>
    <dbReference type="NCBI Taxonomy" id="1076744"/>
    <lineage>
        <taxon>Bacteria</taxon>
        <taxon>Pseudomonadati</taxon>
        <taxon>Pseudomonadota</taxon>
        <taxon>Betaproteobacteria</taxon>
        <taxon>Burkholderiales</taxon>
        <taxon>Comamonadaceae</taxon>
        <taxon>Allofranklinella</taxon>
    </lineage>
</organism>
<comment type="caution">
    <text evidence="1">The sequence shown here is derived from an EMBL/GenBank/DDBJ whole genome shotgun (WGS) entry which is preliminary data.</text>
</comment>
<dbReference type="EMBL" id="RDQK01000011">
    <property type="protein sequence ID" value="RMX10215.1"/>
    <property type="molecule type" value="Genomic_DNA"/>
</dbReference>
<evidence type="ECO:0000313" key="2">
    <source>
        <dbReference type="Proteomes" id="UP000281171"/>
    </source>
</evidence>
<proteinExistence type="predicted"/>
<accession>A0A3M6R543</accession>
<reference evidence="1 2" key="1">
    <citation type="submission" date="2018-10" db="EMBL/GenBank/DDBJ databases">
        <title>Comamonadaceae CDC group NO-1 genome sequencing and assembly.</title>
        <authorList>
            <person name="Bernier A.-M."/>
            <person name="Bernard K."/>
        </authorList>
    </citation>
    <scope>NUCLEOTIDE SEQUENCE [LARGE SCALE GENOMIC DNA]</scope>
    <source>
        <strain evidence="1 2">NML180581</strain>
    </source>
</reference>
<evidence type="ECO:0000313" key="1">
    <source>
        <dbReference type="EMBL" id="RMX10215.1"/>
    </source>
</evidence>
<gene>
    <name evidence="1" type="ORF">EBQ24_05675</name>
</gene>
<name>A0A3M6R543_9BURK</name>
<dbReference type="AlphaFoldDB" id="A0A3M6R543"/>
<sequence>MREKKRGNKKIQAPAGQQAVAFKRQPCNRKRAGVALARINTRGRPASAATDAIMPAPCAQPARERLCADSPSAALKHACGADDGAQARRFFFLH</sequence>
<dbReference type="Proteomes" id="UP000281171">
    <property type="component" value="Unassembled WGS sequence"/>
</dbReference>
<protein>
    <submittedName>
        <fullName evidence="1">Uncharacterized protein</fullName>
    </submittedName>
</protein>